<dbReference type="AlphaFoldDB" id="X7Z9D0"/>
<comment type="caution">
    <text evidence="2">The sequence shown here is derived from an EMBL/GenBank/DDBJ whole genome shotgun (WGS) entry which is preliminary data.</text>
</comment>
<dbReference type="InterPro" id="IPR053773">
    <property type="entry name" value="Vpar_1526-like"/>
</dbReference>
<organism evidence="2">
    <name type="scientific">Mycobacterium xenopi 4042</name>
    <dbReference type="NCBI Taxonomy" id="1299334"/>
    <lineage>
        <taxon>Bacteria</taxon>
        <taxon>Bacillati</taxon>
        <taxon>Actinomycetota</taxon>
        <taxon>Actinomycetes</taxon>
        <taxon>Mycobacteriales</taxon>
        <taxon>Mycobacteriaceae</taxon>
        <taxon>Mycobacterium</taxon>
    </lineage>
</organism>
<proteinExistence type="predicted"/>
<dbReference type="NCBIfam" id="NF045477">
    <property type="entry name" value="LPO_1073_dom"/>
    <property type="match status" value="1"/>
</dbReference>
<accession>X7Z9D0</accession>
<evidence type="ECO:0000256" key="1">
    <source>
        <dbReference type="SAM" id="Phobius"/>
    </source>
</evidence>
<keyword evidence="1" id="KW-1133">Transmembrane helix</keyword>
<keyword evidence="1" id="KW-0472">Membrane</keyword>
<sequence>MVMSYLAWAQVENQLARWSFGIIFGLLFVASMVMFPWGQNDDGSARRLANLAVRGNKNATIGVGDGATLSGVIQHAGKGDIIAVTVTAADARQISIDTGRNELSRDTKAITMPDARAAVEQTLNERFGELTDSLIEHINERDATLFNRFADPRFLGPLGVAHRSYAELGSEELRTTLSRLLTDLAEQPAGERWEIFLRQAVEVTRVLTKEHVNSLAVKLIIQLTLAVPYDTDQLITALDTLLSPYYERIATSNWDYQYMSSTGVCQDGQLGAFATEIYQSLYEKYRNSMYPALRTTDLEDKFLSQDGPYNEESERLLLAYAESEDDVVVTDKGTLLSVEGARFRVAPDRVAKVLDAAKVAEGHLTEAEKELRAMVLARTISLDDFKKRIAELGPELAALLDTLQKTGALHFPMQPVGFVLAQHEIHSRAPQLAGLVDEIFDDQS</sequence>
<keyword evidence="1" id="KW-0812">Transmembrane</keyword>
<gene>
    <name evidence="2" type="ORF">I553_0944</name>
</gene>
<name>X7Z9D0_MYCXE</name>
<protein>
    <submittedName>
        <fullName evidence="2">Uncharacterized protein</fullName>
    </submittedName>
</protein>
<dbReference type="EMBL" id="JAOB01000080">
    <property type="protein sequence ID" value="EUA15969.1"/>
    <property type="molecule type" value="Genomic_DNA"/>
</dbReference>
<dbReference type="PATRIC" id="fig|1299334.3.peg.8214"/>
<reference evidence="2" key="1">
    <citation type="submission" date="2014-01" db="EMBL/GenBank/DDBJ databases">
        <authorList>
            <person name="Brown-Elliot B."/>
            <person name="Wallace R."/>
            <person name="Lenaerts A."/>
            <person name="Ordway D."/>
            <person name="DeGroote M.A."/>
            <person name="Parker T."/>
            <person name="Sizemore C."/>
            <person name="Tallon L.J."/>
            <person name="Sadzewicz L.K."/>
            <person name="Sengamalay N."/>
            <person name="Fraser C.M."/>
            <person name="Hine E."/>
            <person name="Shefchek K.A."/>
            <person name="Das S.P."/>
            <person name="Tettelin H."/>
        </authorList>
    </citation>
    <scope>NUCLEOTIDE SEQUENCE [LARGE SCALE GENOMIC DNA]</scope>
    <source>
        <strain evidence="2">4042</strain>
    </source>
</reference>
<feature type="transmembrane region" description="Helical" evidence="1">
    <location>
        <begin position="15"/>
        <end position="37"/>
    </location>
</feature>
<evidence type="ECO:0000313" key="2">
    <source>
        <dbReference type="EMBL" id="EUA15969.1"/>
    </source>
</evidence>